<sequence length="66" mass="7389">MFSPVYVSVCLFKERIGGDDGQSLLLKTMLIRPGNIPVRKFPAEAGNFLGDIPFLSPPNLSWKDFF</sequence>
<evidence type="ECO:0000313" key="2">
    <source>
        <dbReference type="Proteomes" id="UP000231542"/>
    </source>
</evidence>
<dbReference type="Proteomes" id="UP000231542">
    <property type="component" value="Unassembled WGS sequence"/>
</dbReference>
<organism evidence="1 2">
    <name type="scientific">Candidatus Kerfeldbacteria bacterium CG08_land_8_20_14_0_20_40_16</name>
    <dbReference type="NCBI Taxonomy" id="2014244"/>
    <lineage>
        <taxon>Bacteria</taxon>
        <taxon>Candidatus Kerfeldiibacteriota</taxon>
    </lineage>
</organism>
<dbReference type="AlphaFoldDB" id="A0A2H0YZ76"/>
<dbReference type="EMBL" id="PEXU01000004">
    <property type="protein sequence ID" value="PIS43042.1"/>
    <property type="molecule type" value="Genomic_DNA"/>
</dbReference>
<proteinExistence type="predicted"/>
<comment type="caution">
    <text evidence="1">The sequence shown here is derived from an EMBL/GenBank/DDBJ whole genome shotgun (WGS) entry which is preliminary data.</text>
</comment>
<protein>
    <submittedName>
        <fullName evidence="1">Uncharacterized protein</fullName>
    </submittedName>
</protein>
<reference evidence="1 2" key="1">
    <citation type="submission" date="2017-09" db="EMBL/GenBank/DDBJ databases">
        <title>Depth-based differentiation of microbial function through sediment-hosted aquifers and enrichment of novel symbionts in the deep terrestrial subsurface.</title>
        <authorList>
            <person name="Probst A.J."/>
            <person name="Ladd B."/>
            <person name="Jarett J.K."/>
            <person name="Geller-Mcgrath D.E."/>
            <person name="Sieber C.M."/>
            <person name="Emerson J.B."/>
            <person name="Anantharaman K."/>
            <person name="Thomas B.C."/>
            <person name="Malmstrom R."/>
            <person name="Stieglmeier M."/>
            <person name="Klingl A."/>
            <person name="Woyke T."/>
            <person name="Ryan C.M."/>
            <person name="Banfield J.F."/>
        </authorList>
    </citation>
    <scope>NUCLEOTIDE SEQUENCE [LARGE SCALE GENOMIC DNA]</scope>
    <source>
        <strain evidence="1">CG08_land_8_20_14_0_20_40_16</strain>
    </source>
</reference>
<accession>A0A2H0YZ76</accession>
<evidence type="ECO:0000313" key="1">
    <source>
        <dbReference type="EMBL" id="PIS43042.1"/>
    </source>
</evidence>
<gene>
    <name evidence="1" type="ORF">COT24_00310</name>
</gene>
<name>A0A2H0YZ76_9BACT</name>